<dbReference type="EMBL" id="HBEZ01012590">
    <property type="protein sequence ID" value="CAD8629250.1"/>
    <property type="molecule type" value="Transcribed_RNA"/>
</dbReference>
<gene>
    <name evidence="1" type="ORF">CCUR1050_LOCUS6929</name>
</gene>
<accession>A0A7S0M258</accession>
<sequence length="237" mass="27355">MLSWQCCPVVPRLLYPPGGRPASWRVEIKGGIFLHQLSYVPSQFNTRDIPYWTMRTMSDRLLKQMLPDEKMHKADLHEELDGDQAVVFYYVDPGHALERHAGKSKFRNEFYYQYEREKSWTHPGVRVFGRVNGGLAFQGFQCLAGNVVPLCHVFYTRQEAGPPPGGWKSRVEFFCISCHMFRASSIQGISHTGQCVPCLIVYLNKCCQMRKCTRLISTKNWTATRRSCFTMSIQDMP</sequence>
<dbReference type="AlphaFoldDB" id="A0A7S0M258"/>
<name>A0A7S0M258_9CRYP</name>
<reference evidence="1" key="1">
    <citation type="submission" date="2021-01" db="EMBL/GenBank/DDBJ databases">
        <authorList>
            <person name="Corre E."/>
            <person name="Pelletier E."/>
            <person name="Niang G."/>
            <person name="Scheremetjew M."/>
            <person name="Finn R."/>
            <person name="Kale V."/>
            <person name="Holt S."/>
            <person name="Cochrane G."/>
            <person name="Meng A."/>
            <person name="Brown T."/>
            <person name="Cohen L."/>
        </authorList>
    </citation>
    <scope>NUCLEOTIDE SEQUENCE</scope>
    <source>
        <strain evidence="1">CCAP979/52</strain>
    </source>
</reference>
<organism evidence="1">
    <name type="scientific">Cryptomonas curvata</name>
    <dbReference type="NCBI Taxonomy" id="233186"/>
    <lineage>
        <taxon>Eukaryota</taxon>
        <taxon>Cryptophyceae</taxon>
        <taxon>Cryptomonadales</taxon>
        <taxon>Cryptomonadaceae</taxon>
        <taxon>Cryptomonas</taxon>
    </lineage>
</organism>
<proteinExistence type="predicted"/>
<evidence type="ECO:0000313" key="1">
    <source>
        <dbReference type="EMBL" id="CAD8629250.1"/>
    </source>
</evidence>
<protein>
    <submittedName>
        <fullName evidence="1">Uncharacterized protein</fullName>
    </submittedName>
</protein>